<dbReference type="InterPro" id="IPR021109">
    <property type="entry name" value="Peptidase_aspartic_dom_sf"/>
</dbReference>
<evidence type="ECO:0000256" key="2">
    <source>
        <dbReference type="SAM" id="SignalP"/>
    </source>
</evidence>
<protein>
    <submittedName>
        <fullName evidence="3">Putative aspartyl protease</fullName>
    </submittedName>
</protein>
<dbReference type="PROSITE" id="PS00141">
    <property type="entry name" value="ASP_PROTEASE"/>
    <property type="match status" value="1"/>
</dbReference>
<evidence type="ECO:0000313" key="4">
    <source>
        <dbReference type="Proteomes" id="UP000564677"/>
    </source>
</evidence>
<sequence length="342" mass="36947">MNRLAALLLLPLAATAGAHDRQNPREGTPPPPQDPALTMPTPENVEATLLALGEIDKRLTVPVAVGNSGPYNFIIDTGAERTVVSRELAGSLRLGASAPVVITSMTGRDRVNTVVVPGLSIKSIGEQHTIIAPALEARNLGALGLLGIDTLRNHQVTIDFEKGIMAVRPSVKRKTFAKRDPDEIVVTAKNVFGQLIVTDAYYDNTRIQVVLDTGSQVTMGNNALRKRVGRDAPKAQPITLTSVIGNRTTADYTEVPNITVGKVRFGAMPVAFAEVAPFERFGLTRRPALLLGMDALRSFRRVDIDFPNRQVRFLMPVDRSPKERTTGSMIPGVSGSSPLTRY</sequence>
<evidence type="ECO:0000313" key="3">
    <source>
        <dbReference type="EMBL" id="NIJ65420.1"/>
    </source>
</evidence>
<gene>
    <name evidence="3" type="ORF">FHR20_002382</name>
</gene>
<dbReference type="EMBL" id="JAASQV010000002">
    <property type="protein sequence ID" value="NIJ65420.1"/>
    <property type="molecule type" value="Genomic_DNA"/>
</dbReference>
<dbReference type="GO" id="GO:0004190">
    <property type="term" value="F:aspartic-type endopeptidase activity"/>
    <property type="evidence" value="ECO:0007669"/>
    <property type="project" value="InterPro"/>
</dbReference>
<dbReference type="Pfam" id="PF13650">
    <property type="entry name" value="Asp_protease_2"/>
    <property type="match status" value="2"/>
</dbReference>
<dbReference type="Gene3D" id="2.40.70.10">
    <property type="entry name" value="Acid Proteases"/>
    <property type="match status" value="2"/>
</dbReference>
<feature type="signal peptide" evidence="2">
    <location>
        <begin position="1"/>
        <end position="18"/>
    </location>
</feature>
<keyword evidence="3" id="KW-0645">Protease</keyword>
<reference evidence="3 4" key="1">
    <citation type="submission" date="2020-03" db="EMBL/GenBank/DDBJ databases">
        <title>Genomic Encyclopedia of Type Strains, Phase IV (KMG-IV): sequencing the most valuable type-strain genomes for metagenomic binning, comparative biology and taxonomic classification.</title>
        <authorList>
            <person name="Goeker M."/>
        </authorList>
    </citation>
    <scope>NUCLEOTIDE SEQUENCE [LARGE SCALE GENOMIC DNA]</scope>
    <source>
        <strain evidence="3 4">DSM 4733</strain>
    </source>
</reference>
<dbReference type="SUPFAM" id="SSF50630">
    <property type="entry name" value="Acid proteases"/>
    <property type="match status" value="2"/>
</dbReference>
<evidence type="ECO:0000256" key="1">
    <source>
        <dbReference type="SAM" id="MobiDB-lite"/>
    </source>
</evidence>
<dbReference type="AlphaFoldDB" id="A0A7X5V075"/>
<accession>A0A7X5V075</accession>
<feature type="region of interest" description="Disordered" evidence="1">
    <location>
        <begin position="322"/>
        <end position="342"/>
    </location>
</feature>
<keyword evidence="3" id="KW-0378">Hydrolase</keyword>
<dbReference type="InterPro" id="IPR001969">
    <property type="entry name" value="Aspartic_peptidase_AS"/>
</dbReference>
<name>A0A7X5V075_9SPHN</name>
<dbReference type="Proteomes" id="UP000564677">
    <property type="component" value="Unassembled WGS sequence"/>
</dbReference>
<dbReference type="CDD" id="cd05483">
    <property type="entry name" value="retropepsin_like_bacteria"/>
    <property type="match status" value="1"/>
</dbReference>
<dbReference type="InterPro" id="IPR034122">
    <property type="entry name" value="Retropepsin-like_bacterial"/>
</dbReference>
<feature type="region of interest" description="Disordered" evidence="1">
    <location>
        <begin position="16"/>
        <end position="40"/>
    </location>
</feature>
<proteinExistence type="predicted"/>
<keyword evidence="2" id="KW-0732">Signal</keyword>
<keyword evidence="4" id="KW-1185">Reference proteome</keyword>
<comment type="caution">
    <text evidence="3">The sequence shown here is derived from an EMBL/GenBank/DDBJ whole genome shotgun (WGS) entry which is preliminary data.</text>
</comment>
<dbReference type="RefSeq" id="WP_243857296.1">
    <property type="nucleotide sequence ID" value="NZ_CP170557.1"/>
</dbReference>
<organism evidence="3 4">
    <name type="scientific">Sphingomonas leidyi</name>
    <dbReference type="NCBI Taxonomy" id="68569"/>
    <lineage>
        <taxon>Bacteria</taxon>
        <taxon>Pseudomonadati</taxon>
        <taxon>Pseudomonadota</taxon>
        <taxon>Alphaproteobacteria</taxon>
        <taxon>Sphingomonadales</taxon>
        <taxon>Sphingomonadaceae</taxon>
        <taxon>Sphingomonas</taxon>
    </lineage>
</organism>
<feature type="chain" id="PRO_5030802901" evidence="2">
    <location>
        <begin position="19"/>
        <end position="342"/>
    </location>
</feature>
<dbReference type="GO" id="GO:0006508">
    <property type="term" value="P:proteolysis"/>
    <property type="evidence" value="ECO:0007669"/>
    <property type="project" value="UniProtKB-KW"/>
</dbReference>